<protein>
    <submittedName>
        <fullName evidence="2">Uncharacterized protein</fullName>
    </submittedName>
</protein>
<dbReference type="Proteomes" id="UP000299102">
    <property type="component" value="Unassembled WGS sequence"/>
</dbReference>
<reference evidence="2 3" key="1">
    <citation type="journal article" date="2019" name="Commun. Biol.">
        <title>The bagworm genome reveals a unique fibroin gene that provides high tensile strength.</title>
        <authorList>
            <person name="Kono N."/>
            <person name="Nakamura H."/>
            <person name="Ohtoshi R."/>
            <person name="Tomita M."/>
            <person name="Numata K."/>
            <person name="Arakawa K."/>
        </authorList>
    </citation>
    <scope>NUCLEOTIDE SEQUENCE [LARGE SCALE GENOMIC DNA]</scope>
</reference>
<comment type="caution">
    <text evidence="2">The sequence shown here is derived from an EMBL/GenBank/DDBJ whole genome shotgun (WGS) entry which is preliminary data.</text>
</comment>
<organism evidence="2 3">
    <name type="scientific">Eumeta variegata</name>
    <name type="common">Bagworm moth</name>
    <name type="synonym">Eumeta japonica</name>
    <dbReference type="NCBI Taxonomy" id="151549"/>
    <lineage>
        <taxon>Eukaryota</taxon>
        <taxon>Metazoa</taxon>
        <taxon>Ecdysozoa</taxon>
        <taxon>Arthropoda</taxon>
        <taxon>Hexapoda</taxon>
        <taxon>Insecta</taxon>
        <taxon>Pterygota</taxon>
        <taxon>Neoptera</taxon>
        <taxon>Endopterygota</taxon>
        <taxon>Lepidoptera</taxon>
        <taxon>Glossata</taxon>
        <taxon>Ditrysia</taxon>
        <taxon>Tineoidea</taxon>
        <taxon>Psychidae</taxon>
        <taxon>Oiketicinae</taxon>
        <taxon>Eumeta</taxon>
    </lineage>
</organism>
<feature type="region of interest" description="Disordered" evidence="1">
    <location>
        <begin position="1"/>
        <end position="93"/>
    </location>
</feature>
<keyword evidence="3" id="KW-1185">Reference proteome</keyword>
<name>A0A4C1W1V1_EUMVA</name>
<feature type="compositionally biased region" description="Basic and acidic residues" evidence="1">
    <location>
        <begin position="1"/>
        <end position="10"/>
    </location>
</feature>
<evidence type="ECO:0000313" key="3">
    <source>
        <dbReference type="Proteomes" id="UP000299102"/>
    </source>
</evidence>
<dbReference type="EMBL" id="BGZK01000454">
    <property type="protein sequence ID" value="GBP44532.1"/>
    <property type="molecule type" value="Genomic_DNA"/>
</dbReference>
<feature type="compositionally biased region" description="Basic and acidic residues" evidence="1">
    <location>
        <begin position="70"/>
        <end position="79"/>
    </location>
</feature>
<evidence type="ECO:0000313" key="2">
    <source>
        <dbReference type="EMBL" id="GBP44532.1"/>
    </source>
</evidence>
<accession>A0A4C1W1V1</accession>
<gene>
    <name evidence="2" type="ORF">EVAR_86755_1</name>
</gene>
<sequence length="146" mass="16004">MGFQVNDRRGVNNRPARVRGRAEYGGARAPPIIRAPRQRRRDHARPVTLPITHTRPRDRARGVRGPTARQAERQRRGGGEGEAAAGAPGRRTLRPCFGHCKKAKAVLSAVISNERRVPSAVKVLRFRVSIWPYSAGSPPAPVAVIV</sequence>
<proteinExistence type="predicted"/>
<evidence type="ECO:0000256" key="1">
    <source>
        <dbReference type="SAM" id="MobiDB-lite"/>
    </source>
</evidence>
<dbReference type="AlphaFoldDB" id="A0A4C1W1V1"/>